<comment type="pathway">
    <text evidence="2 13">Cell wall biogenesis; peptidoglycan biosynthesis.</text>
</comment>
<keyword evidence="8 13" id="KW-0131">Cell cycle</keyword>
<dbReference type="HAMAP" id="MF_00111">
    <property type="entry name" value="MurA"/>
    <property type="match status" value="1"/>
</dbReference>
<dbReference type="InterPro" id="IPR036968">
    <property type="entry name" value="Enolpyruvate_Tfrase_sf"/>
</dbReference>
<feature type="binding site" evidence="13">
    <location>
        <position position="94"/>
    </location>
    <ligand>
        <name>UDP-N-acetyl-alpha-D-glucosamine</name>
        <dbReference type="ChEBI" id="CHEBI:57705"/>
    </ligand>
</feature>
<dbReference type="NCBIfam" id="TIGR01072">
    <property type="entry name" value="murA"/>
    <property type="match status" value="1"/>
</dbReference>
<gene>
    <name evidence="13" type="primary">murA</name>
    <name evidence="15" type="ORF">HUN84_11195</name>
</gene>
<feature type="binding site" evidence="13">
    <location>
        <begin position="24"/>
        <end position="25"/>
    </location>
    <ligand>
        <name>phosphoenolpyruvate</name>
        <dbReference type="ChEBI" id="CHEBI:58702"/>
    </ligand>
</feature>
<dbReference type="SUPFAM" id="SSF55205">
    <property type="entry name" value="EPT/RTPC-like"/>
    <property type="match status" value="1"/>
</dbReference>
<dbReference type="Pfam" id="PF00275">
    <property type="entry name" value="EPSP_synthase"/>
    <property type="match status" value="1"/>
</dbReference>
<keyword evidence="7 13" id="KW-0573">Peptidoglycan synthesis</keyword>
<accession>A0ABX2LPC6</accession>
<dbReference type="InterPro" id="IPR005750">
    <property type="entry name" value="UDP_GlcNAc_COvinyl_MurA"/>
</dbReference>
<feature type="binding site" evidence="13">
    <location>
        <position position="309"/>
    </location>
    <ligand>
        <name>UDP-N-acetyl-alpha-D-glucosamine</name>
        <dbReference type="ChEBI" id="CHEBI:57705"/>
    </ligand>
</feature>
<evidence type="ECO:0000256" key="3">
    <source>
        <dbReference type="ARBA" id="ARBA00022490"/>
    </source>
</evidence>
<name>A0ABX2LPC6_9STAP</name>
<dbReference type="GeneID" id="74187211"/>
<proteinExistence type="inferred from homology"/>
<comment type="subcellular location">
    <subcellularLocation>
        <location evidence="1 13">Cytoplasm</location>
    </subcellularLocation>
</comment>
<dbReference type="InterPro" id="IPR013792">
    <property type="entry name" value="RNA3'P_cycl/enolpyr_Trfase_a/b"/>
</dbReference>
<dbReference type="NCBIfam" id="NF009470">
    <property type="entry name" value="PRK12830.1"/>
    <property type="match status" value="1"/>
</dbReference>
<reference evidence="15 16" key="1">
    <citation type="submission" date="2020-06" db="EMBL/GenBank/DDBJ databases">
        <title>Staphylococcus borealis sp. nov. -A novel member of the Staphylococcaceae family isolated from skin and blood in humans.</title>
        <authorList>
            <person name="Pain M."/>
            <person name="Wolden R."/>
            <person name="Jaen-Luchoro D."/>
            <person name="Salva-Serra F."/>
            <person name="Iglesias B.P."/>
            <person name="Karlsson R."/>
            <person name="Klingenberg C."/>
            <person name="Cavanagh J.P."/>
        </authorList>
    </citation>
    <scope>NUCLEOTIDE SEQUENCE [LARGE SCALE GENOMIC DNA]</scope>
    <source>
        <strain evidence="15 16">58-22</strain>
    </source>
</reference>
<evidence type="ECO:0000256" key="4">
    <source>
        <dbReference type="ARBA" id="ARBA00022618"/>
    </source>
</evidence>
<dbReference type="NCBIfam" id="NF006873">
    <property type="entry name" value="PRK09369.1"/>
    <property type="match status" value="1"/>
</dbReference>
<feature type="binding site" evidence="13">
    <location>
        <begin position="123"/>
        <end position="127"/>
    </location>
    <ligand>
        <name>UDP-N-acetyl-alpha-D-glucosamine</name>
        <dbReference type="ChEBI" id="CHEBI:57705"/>
    </ligand>
</feature>
<comment type="caution">
    <text evidence="15">The sequence shown here is derived from an EMBL/GenBank/DDBJ whole genome shotgun (WGS) entry which is preliminary data.</text>
</comment>
<dbReference type="CDD" id="cd01555">
    <property type="entry name" value="UdpNAET"/>
    <property type="match status" value="1"/>
</dbReference>
<evidence type="ECO:0000256" key="5">
    <source>
        <dbReference type="ARBA" id="ARBA00022679"/>
    </source>
</evidence>
<evidence type="ECO:0000256" key="10">
    <source>
        <dbReference type="ARBA" id="ARBA00023317"/>
    </source>
</evidence>
<dbReference type="EC" id="2.5.1.7" evidence="13"/>
<comment type="function">
    <text evidence="13">Cell wall formation. Adds enolpyruvyl to UDP-N-acetylglucosamine.</text>
</comment>
<dbReference type="EMBL" id="JABVEG010000009">
    <property type="protein sequence ID" value="NUI83279.1"/>
    <property type="molecule type" value="Genomic_DNA"/>
</dbReference>
<keyword evidence="6 13" id="KW-0133">Cell shape</keyword>
<evidence type="ECO:0000256" key="7">
    <source>
        <dbReference type="ARBA" id="ARBA00022984"/>
    </source>
</evidence>
<feature type="modified residue" description="2-(S-cysteinyl)pyruvic acid O-phosphothioketal" evidence="13">
    <location>
        <position position="118"/>
    </location>
</feature>
<sequence length="423" mass="45439">MTQEVIKIRGGQTLKGEVTISGAKNSAVAIIPATLLAQGQVKLDGLPQISDVETLVSLLEDLNIKAQLNGKTLEVDTSEIQNAPLPNNKVESLRASYYMMGAMLGRFKKCVIGLPGGCPLGPRPIDQHIKGFKALGAEIDESNDTSMKIEAKELHGANIFLDMVSVGATINIMLAAVHAKGQTVIENAAKEPEVVDVANFLNSLGANIKGAGTSTLKINGVKDLHGSEYQIIPDRIEAGTYMCIAAAVGEEITINNIVPKHVEALTVKLKELGVDIEIDGDAEKAIIKRKPMYKNVDIKTLVYPGFATDLQQPITPLLFMADGPSFVTETIYPARFRHVDELKHMGANIDADMQTGTATIKPSTLNGADVYASDLRAGACLIIAGLLAEGITTIYNVRHIYRGYTDIVTHLKTLGADIWTEEV</sequence>
<evidence type="ECO:0000259" key="14">
    <source>
        <dbReference type="Pfam" id="PF00275"/>
    </source>
</evidence>
<evidence type="ECO:0000256" key="13">
    <source>
        <dbReference type="HAMAP-Rule" id="MF_00111"/>
    </source>
</evidence>
<evidence type="ECO:0000256" key="1">
    <source>
        <dbReference type="ARBA" id="ARBA00004496"/>
    </source>
</evidence>
<evidence type="ECO:0000256" key="11">
    <source>
        <dbReference type="ARBA" id="ARBA00038367"/>
    </source>
</evidence>
<evidence type="ECO:0000256" key="12">
    <source>
        <dbReference type="ARBA" id="ARBA00047527"/>
    </source>
</evidence>
<evidence type="ECO:0000313" key="16">
    <source>
        <dbReference type="Proteomes" id="UP000610527"/>
    </source>
</evidence>
<organism evidence="15 16">
    <name type="scientific">Staphylococcus borealis</name>
    <dbReference type="NCBI Taxonomy" id="2742203"/>
    <lineage>
        <taxon>Bacteria</taxon>
        <taxon>Bacillati</taxon>
        <taxon>Bacillota</taxon>
        <taxon>Bacilli</taxon>
        <taxon>Bacillales</taxon>
        <taxon>Staphylococcaceae</taxon>
        <taxon>Staphylococcus</taxon>
    </lineage>
</organism>
<feature type="domain" description="Enolpyruvate transferase" evidence="14">
    <location>
        <begin position="9"/>
        <end position="410"/>
    </location>
</feature>
<keyword evidence="5 13" id="KW-0808">Transferase</keyword>
<comment type="caution">
    <text evidence="13">Lacks conserved residue(s) required for the propagation of feature annotation.</text>
</comment>
<keyword evidence="4 13" id="KW-0132">Cell division</keyword>
<protein>
    <recommendedName>
        <fullName evidence="13">UDP-N-acetylglucosamine 1-carboxyvinyltransferase</fullName>
        <ecNumber evidence="13">2.5.1.7</ecNumber>
    </recommendedName>
    <alternativeName>
        <fullName evidence="13">Enoylpyruvate transferase</fullName>
    </alternativeName>
    <alternativeName>
        <fullName evidence="13">UDP-N-acetylglucosamine enolpyruvyl transferase</fullName>
        <shortName evidence="13">EPT</shortName>
    </alternativeName>
</protein>
<dbReference type="RefSeq" id="WP_053031138.1">
    <property type="nucleotide sequence ID" value="NZ_CUEE01000012.1"/>
</dbReference>
<dbReference type="InterPro" id="IPR001986">
    <property type="entry name" value="Enolpyruvate_Tfrase_dom"/>
</dbReference>
<dbReference type="Gene3D" id="3.65.10.10">
    <property type="entry name" value="Enolpyruvate transferase domain"/>
    <property type="match status" value="2"/>
</dbReference>
<keyword evidence="16" id="KW-1185">Reference proteome</keyword>
<comment type="catalytic activity">
    <reaction evidence="12 13">
        <text>phosphoenolpyruvate + UDP-N-acetyl-alpha-D-glucosamine = UDP-N-acetyl-3-O-(1-carboxyvinyl)-alpha-D-glucosamine + phosphate</text>
        <dbReference type="Rhea" id="RHEA:18681"/>
        <dbReference type="ChEBI" id="CHEBI:43474"/>
        <dbReference type="ChEBI" id="CHEBI:57705"/>
        <dbReference type="ChEBI" id="CHEBI:58702"/>
        <dbReference type="ChEBI" id="CHEBI:68483"/>
        <dbReference type="EC" id="2.5.1.7"/>
    </reaction>
</comment>
<evidence type="ECO:0000256" key="8">
    <source>
        <dbReference type="ARBA" id="ARBA00023306"/>
    </source>
</evidence>
<evidence type="ECO:0000256" key="9">
    <source>
        <dbReference type="ARBA" id="ARBA00023316"/>
    </source>
</evidence>
<evidence type="ECO:0000313" key="15">
    <source>
        <dbReference type="EMBL" id="NUI83279.1"/>
    </source>
</evidence>
<comment type="similarity">
    <text evidence="11 13">Belongs to the EPSP synthase family. MurA subfamily.</text>
</comment>
<feature type="binding site" evidence="13">
    <location>
        <position position="331"/>
    </location>
    <ligand>
        <name>UDP-N-acetyl-alpha-D-glucosamine</name>
        <dbReference type="ChEBI" id="CHEBI:57705"/>
    </ligand>
</feature>
<dbReference type="Proteomes" id="UP000610527">
    <property type="component" value="Unassembled WGS sequence"/>
</dbReference>
<keyword evidence="9 13" id="KW-0961">Cell wall biogenesis/degradation</keyword>
<feature type="active site" description="Proton donor" evidence="13">
    <location>
        <position position="118"/>
    </location>
</feature>
<keyword evidence="10 13" id="KW-0670">Pyruvate</keyword>
<evidence type="ECO:0000256" key="2">
    <source>
        <dbReference type="ARBA" id="ARBA00004752"/>
    </source>
</evidence>
<dbReference type="PANTHER" id="PTHR43783:SF2">
    <property type="entry name" value="UDP-N-ACETYLGLUCOSAMINE 1-CARBOXYVINYLTRANSFERASE 2"/>
    <property type="match status" value="1"/>
</dbReference>
<evidence type="ECO:0000256" key="6">
    <source>
        <dbReference type="ARBA" id="ARBA00022960"/>
    </source>
</evidence>
<dbReference type="GO" id="GO:0008760">
    <property type="term" value="F:UDP-N-acetylglucosamine 1-carboxyvinyltransferase activity"/>
    <property type="evidence" value="ECO:0007669"/>
    <property type="project" value="UniProtKB-EC"/>
</dbReference>
<keyword evidence="3 13" id="KW-0963">Cytoplasm</keyword>
<dbReference type="PANTHER" id="PTHR43783">
    <property type="entry name" value="UDP-N-ACETYLGLUCOSAMINE 1-CARBOXYVINYLTRANSFERASE"/>
    <property type="match status" value="1"/>
</dbReference>
<dbReference type="InterPro" id="IPR050068">
    <property type="entry name" value="MurA_subfamily"/>
</dbReference>